<name>A0A2G6MR54_9BACT</name>
<comment type="caution">
    <text evidence="1">The sequence shown here is derived from an EMBL/GenBank/DDBJ whole genome shotgun (WGS) entry which is preliminary data.</text>
</comment>
<protein>
    <submittedName>
        <fullName evidence="1">MFS transporter permease</fullName>
    </submittedName>
</protein>
<gene>
    <name evidence="1" type="ORF">CSA25_05295</name>
</gene>
<proteinExistence type="predicted"/>
<reference evidence="1 2" key="1">
    <citation type="submission" date="2017-10" db="EMBL/GenBank/DDBJ databases">
        <title>Novel microbial diversity and functional potential in the marine mammal oral microbiome.</title>
        <authorList>
            <person name="Dudek N.K."/>
            <person name="Sun C.L."/>
            <person name="Burstein D."/>
            <person name="Kantor R.S."/>
            <person name="Aliaga Goltsman D.S."/>
            <person name="Bik E.M."/>
            <person name="Thomas B.C."/>
            <person name="Banfield J.F."/>
            <person name="Relman D.A."/>
        </authorList>
    </citation>
    <scope>NUCLEOTIDE SEQUENCE [LARGE SCALE GENOMIC DNA]</scope>
    <source>
        <strain evidence="1">DOLJORAL78_47_202</strain>
    </source>
</reference>
<evidence type="ECO:0000313" key="2">
    <source>
        <dbReference type="Proteomes" id="UP000231203"/>
    </source>
</evidence>
<sequence length="154" mass="17710">MMPPKKQHIIPKEQAVFWMDKDGAWHNEHGKLEHPKIINYFNQSIQKDDQGYFLCQTINDVEEKVYFTYEETAVFVLDLVKKEAGIELILNIPDTIALEPEALYIKADALFMETEAHLVKFTQKALARMTPFLKETPQGLSLDVGGTQTVLRET</sequence>
<organism evidence="1 2">
    <name type="scientific">Desulfobacter postgatei</name>
    <dbReference type="NCBI Taxonomy" id="2293"/>
    <lineage>
        <taxon>Bacteria</taxon>
        <taxon>Pseudomonadati</taxon>
        <taxon>Thermodesulfobacteriota</taxon>
        <taxon>Desulfobacteria</taxon>
        <taxon>Desulfobacterales</taxon>
        <taxon>Desulfobacteraceae</taxon>
        <taxon>Desulfobacter</taxon>
    </lineage>
</organism>
<dbReference type="EMBL" id="PDTI01000045">
    <property type="protein sequence ID" value="PIE62426.1"/>
    <property type="molecule type" value="Genomic_DNA"/>
</dbReference>
<accession>A0A2G6MR54</accession>
<dbReference type="AlphaFoldDB" id="A0A2G6MR54"/>
<evidence type="ECO:0000313" key="1">
    <source>
        <dbReference type="EMBL" id="PIE62426.1"/>
    </source>
</evidence>
<dbReference type="Proteomes" id="UP000231203">
    <property type="component" value="Unassembled WGS sequence"/>
</dbReference>